<dbReference type="Pfam" id="PF00583">
    <property type="entry name" value="Acetyltransf_1"/>
    <property type="match status" value="1"/>
</dbReference>
<dbReference type="Proteomes" id="UP000814207">
    <property type="component" value="Unassembled WGS sequence"/>
</dbReference>
<proteinExistence type="predicted"/>
<dbReference type="InterPro" id="IPR050832">
    <property type="entry name" value="Bact_Acetyltransf"/>
</dbReference>
<sequence>MRQVEITQVTALPQQILALEDEAIAQGFNFLTRLITEWNTGANRFDAPGECLMAAFLDGSLVGVGGLSIDPYGQAGVGRLRRVYVSGAFRGQNLGRSLVNQLLDYAAGHFRVVRLATDTASGAAFYISCGFQLSDEEHATHMKILRPDR</sequence>
<keyword evidence="1" id="KW-0808">Transferase</keyword>
<evidence type="ECO:0000256" key="2">
    <source>
        <dbReference type="ARBA" id="ARBA00023315"/>
    </source>
</evidence>
<dbReference type="AlphaFoldDB" id="A0A9Q3X458"/>
<dbReference type="InterPro" id="IPR000182">
    <property type="entry name" value="GNAT_dom"/>
</dbReference>
<dbReference type="CDD" id="cd04301">
    <property type="entry name" value="NAT_SF"/>
    <property type="match status" value="1"/>
</dbReference>
<gene>
    <name evidence="4" type="ORF">GIW73_18260</name>
</gene>
<keyword evidence="2" id="KW-0012">Acyltransferase</keyword>
<protein>
    <submittedName>
        <fullName evidence="4">GNAT family N-acetyltransferase</fullName>
    </submittedName>
</protein>
<evidence type="ECO:0000256" key="1">
    <source>
        <dbReference type="ARBA" id="ARBA00022679"/>
    </source>
</evidence>
<dbReference type="PANTHER" id="PTHR43877">
    <property type="entry name" value="AMINOALKYLPHOSPHONATE N-ACETYLTRANSFERASE-RELATED-RELATED"/>
    <property type="match status" value="1"/>
</dbReference>
<dbReference type="GO" id="GO:0016747">
    <property type="term" value="F:acyltransferase activity, transferring groups other than amino-acyl groups"/>
    <property type="evidence" value="ECO:0007669"/>
    <property type="project" value="InterPro"/>
</dbReference>
<evidence type="ECO:0000259" key="3">
    <source>
        <dbReference type="PROSITE" id="PS51186"/>
    </source>
</evidence>
<dbReference type="SUPFAM" id="SSF55729">
    <property type="entry name" value="Acyl-CoA N-acyltransferases (Nat)"/>
    <property type="match status" value="1"/>
</dbReference>
<name>A0A9Q3X458_PSESX</name>
<dbReference type="PANTHER" id="PTHR43877:SF2">
    <property type="entry name" value="AMINOALKYLPHOSPHONATE N-ACETYLTRANSFERASE-RELATED"/>
    <property type="match status" value="1"/>
</dbReference>
<feature type="domain" description="N-acetyltransferase" evidence="3">
    <location>
        <begin position="4"/>
        <end position="147"/>
    </location>
</feature>
<accession>A0A9Q3X458</accession>
<evidence type="ECO:0000313" key="5">
    <source>
        <dbReference type="Proteomes" id="UP000814207"/>
    </source>
</evidence>
<dbReference type="EMBL" id="WKEU01000087">
    <property type="protein sequence ID" value="MCF5064876.1"/>
    <property type="molecule type" value="Genomic_DNA"/>
</dbReference>
<evidence type="ECO:0000313" key="4">
    <source>
        <dbReference type="EMBL" id="MCF5064876.1"/>
    </source>
</evidence>
<organism evidence="4 5">
    <name type="scientific">Pseudomonas syringae</name>
    <dbReference type="NCBI Taxonomy" id="317"/>
    <lineage>
        <taxon>Bacteria</taxon>
        <taxon>Pseudomonadati</taxon>
        <taxon>Pseudomonadota</taxon>
        <taxon>Gammaproteobacteria</taxon>
        <taxon>Pseudomonadales</taxon>
        <taxon>Pseudomonadaceae</taxon>
        <taxon>Pseudomonas</taxon>
    </lineage>
</organism>
<dbReference type="Gene3D" id="3.40.630.30">
    <property type="match status" value="1"/>
</dbReference>
<dbReference type="InterPro" id="IPR016181">
    <property type="entry name" value="Acyl_CoA_acyltransferase"/>
</dbReference>
<dbReference type="PROSITE" id="PS51186">
    <property type="entry name" value="GNAT"/>
    <property type="match status" value="1"/>
</dbReference>
<reference evidence="4" key="1">
    <citation type="submission" date="2019-11" db="EMBL/GenBank/DDBJ databases">
        <title>Epiphytic Pseudomonas syringae from cherry orchards.</title>
        <authorList>
            <person name="Hulin M.T."/>
        </authorList>
    </citation>
    <scope>NUCLEOTIDE SEQUENCE</scope>
    <source>
        <strain evidence="4">PA-6-9A</strain>
    </source>
</reference>
<comment type="caution">
    <text evidence="4">The sequence shown here is derived from an EMBL/GenBank/DDBJ whole genome shotgun (WGS) entry which is preliminary data.</text>
</comment>